<dbReference type="PANTHER" id="PTHR35601:SF1">
    <property type="entry name" value="TOXIN RELE"/>
    <property type="match status" value="1"/>
</dbReference>
<dbReference type="PANTHER" id="PTHR35601">
    <property type="entry name" value="TOXIN RELE"/>
    <property type="match status" value="1"/>
</dbReference>
<sequence length="94" mass="10958">MTPGSKLYQIEYIEDVVKNDMPSLSTSAKKLIKKAIEERLMADPIGFGKPLRYSLKGHRRLRVSDYRIVYRIEAETNTVVIIAIKHRKEVYDDF</sequence>
<dbReference type="InterPro" id="IPR035093">
    <property type="entry name" value="RelE/ParE_toxin_dom_sf"/>
</dbReference>
<accession>A0A0W0RBJ6</accession>
<dbReference type="OrthoDB" id="9801234at2"/>
<dbReference type="InterPro" id="IPR007712">
    <property type="entry name" value="RelE/ParE_toxin"/>
</dbReference>
<dbReference type="Pfam" id="PF05016">
    <property type="entry name" value="ParE_toxin"/>
    <property type="match status" value="1"/>
</dbReference>
<dbReference type="STRING" id="447.Lboz_3416"/>
<organism evidence="3 4">
    <name type="scientific">Legionella bozemanae</name>
    <name type="common">Fluoribacter bozemanae</name>
    <dbReference type="NCBI Taxonomy" id="447"/>
    <lineage>
        <taxon>Bacteria</taxon>
        <taxon>Pseudomonadati</taxon>
        <taxon>Pseudomonadota</taxon>
        <taxon>Gammaproteobacteria</taxon>
        <taxon>Legionellales</taxon>
        <taxon>Legionellaceae</taxon>
        <taxon>Legionella</taxon>
    </lineage>
</organism>
<dbReference type="EMBL" id="LNXU01000056">
    <property type="protein sequence ID" value="KTC68431.1"/>
    <property type="molecule type" value="Genomic_DNA"/>
</dbReference>
<protein>
    <submittedName>
        <fullName evidence="3">Toxin of the RelE-RelB toxin-antitoxin system</fullName>
    </submittedName>
</protein>
<dbReference type="Gene3D" id="3.30.2310.20">
    <property type="entry name" value="RelE-like"/>
    <property type="match status" value="1"/>
</dbReference>
<evidence type="ECO:0000256" key="1">
    <source>
        <dbReference type="ARBA" id="ARBA00006226"/>
    </source>
</evidence>
<dbReference type="PATRIC" id="fig|447.4.peg.3656"/>
<gene>
    <name evidence="3" type="primary">relE</name>
    <name evidence="3" type="ORF">Lboz_3416</name>
</gene>
<evidence type="ECO:0000313" key="4">
    <source>
        <dbReference type="Proteomes" id="UP000054695"/>
    </source>
</evidence>
<comment type="caution">
    <text evidence="3">The sequence shown here is derived from an EMBL/GenBank/DDBJ whole genome shotgun (WGS) entry which is preliminary data.</text>
</comment>
<dbReference type="NCBIfam" id="TIGR02385">
    <property type="entry name" value="RelE_StbE"/>
    <property type="match status" value="1"/>
</dbReference>
<proteinExistence type="inferred from homology"/>
<dbReference type="AlphaFoldDB" id="A0A0W0RBJ6"/>
<dbReference type="Proteomes" id="UP000054695">
    <property type="component" value="Unassembled WGS sequence"/>
</dbReference>
<name>A0A0W0RBJ6_LEGBO</name>
<dbReference type="SUPFAM" id="SSF143011">
    <property type="entry name" value="RelE-like"/>
    <property type="match status" value="1"/>
</dbReference>
<evidence type="ECO:0000256" key="2">
    <source>
        <dbReference type="ARBA" id="ARBA00022649"/>
    </source>
</evidence>
<reference evidence="3 4" key="1">
    <citation type="submission" date="2015-11" db="EMBL/GenBank/DDBJ databases">
        <title>Genomic analysis of 38 Legionella species identifies large and diverse effector repertoires.</title>
        <authorList>
            <person name="Burstein D."/>
            <person name="Amaro F."/>
            <person name="Zusman T."/>
            <person name="Lifshitz Z."/>
            <person name="Cohen O."/>
            <person name="Gilbert J.A."/>
            <person name="Pupko T."/>
            <person name="Shuman H.A."/>
            <person name="Segal G."/>
        </authorList>
    </citation>
    <scope>NUCLEOTIDE SEQUENCE [LARGE SCALE GENOMIC DNA]</scope>
    <source>
        <strain evidence="3 4">WIGA</strain>
    </source>
</reference>
<comment type="similarity">
    <text evidence="1">Belongs to the RelE toxin family.</text>
</comment>
<evidence type="ECO:0000313" key="3">
    <source>
        <dbReference type="EMBL" id="KTC68431.1"/>
    </source>
</evidence>
<keyword evidence="2" id="KW-1277">Toxin-antitoxin system</keyword>
<keyword evidence="4" id="KW-1185">Reference proteome</keyword>